<dbReference type="Proteomes" id="UP001320706">
    <property type="component" value="Unassembled WGS sequence"/>
</dbReference>
<comment type="caution">
    <text evidence="1">The sequence shown here is derived from an EMBL/GenBank/DDBJ whole genome shotgun (WGS) entry which is preliminary data.</text>
</comment>
<name>A0ACC3SH45_9PEZI</name>
<evidence type="ECO:0000313" key="2">
    <source>
        <dbReference type="Proteomes" id="UP001320706"/>
    </source>
</evidence>
<dbReference type="EMBL" id="JAMKPW020000011">
    <property type="protein sequence ID" value="KAK8213433.1"/>
    <property type="molecule type" value="Genomic_DNA"/>
</dbReference>
<proteinExistence type="predicted"/>
<organism evidence="1 2">
    <name type="scientific">Zalaria obscura</name>
    <dbReference type="NCBI Taxonomy" id="2024903"/>
    <lineage>
        <taxon>Eukaryota</taxon>
        <taxon>Fungi</taxon>
        <taxon>Dikarya</taxon>
        <taxon>Ascomycota</taxon>
        <taxon>Pezizomycotina</taxon>
        <taxon>Dothideomycetes</taxon>
        <taxon>Dothideomycetidae</taxon>
        <taxon>Dothideales</taxon>
        <taxon>Zalariaceae</taxon>
        <taxon>Zalaria</taxon>
    </lineage>
</organism>
<evidence type="ECO:0000313" key="1">
    <source>
        <dbReference type="EMBL" id="KAK8213433.1"/>
    </source>
</evidence>
<protein>
    <submittedName>
        <fullName evidence="1">Uncharacterized protein</fullName>
    </submittedName>
</protein>
<reference evidence="1" key="1">
    <citation type="submission" date="2024-02" db="EMBL/GenBank/DDBJ databases">
        <title>Metagenome Assembled Genome of Zalaria obscura JY119.</title>
        <authorList>
            <person name="Vighnesh L."/>
            <person name="Jagadeeshwari U."/>
            <person name="Venkata Ramana C."/>
            <person name="Sasikala C."/>
        </authorList>
    </citation>
    <scope>NUCLEOTIDE SEQUENCE</scope>
    <source>
        <strain evidence="1">JY119</strain>
    </source>
</reference>
<sequence>MLTCRSESSVRTESDVRFIRERIIRHSEIVEPFDALSLRDDTATVTSAPPAYSQAGSNVDSSAINVPPQTRSPTDLQSFAGADQFAIGNPKTLVPATSHHSPVWLGYVLTKGFSTTYINLRHAVSDAAYMGNWEGLDQALQAGSRRFNEPWINAPRLRTLKTRWTDPDELPYRDMTAAEIAREIGNTAAYQLLTPVVRHSIPSRTLLNLQDQFHQLIRADLRNDVMEYHLYLPELSVLTELETPEMFFPIQGPVPNSKVRDFGRLC</sequence>
<accession>A0ACC3SH45</accession>
<keyword evidence="2" id="KW-1185">Reference proteome</keyword>
<gene>
    <name evidence="1" type="ORF">M8818_002734</name>
</gene>